<dbReference type="Proteomes" id="UP000000851">
    <property type="component" value="Chromosome"/>
</dbReference>
<name>C7Q5H0_CATAD</name>
<dbReference type="eggNOG" id="COG2206">
    <property type="taxonomic scope" value="Bacteria"/>
</dbReference>
<dbReference type="OrthoDB" id="2989229at2"/>
<keyword evidence="2" id="KW-0378">Hydrolase</keyword>
<dbReference type="EMBL" id="CP001700">
    <property type="protein sequence ID" value="ACU77781.1"/>
    <property type="molecule type" value="Genomic_DNA"/>
</dbReference>
<dbReference type="KEGG" id="cai:Caci_8968"/>
<dbReference type="Pfam" id="PF01966">
    <property type="entry name" value="HD"/>
    <property type="match status" value="1"/>
</dbReference>
<dbReference type="SUPFAM" id="SSF109604">
    <property type="entry name" value="HD-domain/PDEase-like"/>
    <property type="match status" value="1"/>
</dbReference>
<dbReference type="HOGENOM" id="CLU_105441_0_0_11"/>
<evidence type="ECO:0000313" key="3">
    <source>
        <dbReference type="Proteomes" id="UP000000851"/>
    </source>
</evidence>
<dbReference type="AlphaFoldDB" id="C7Q5H0"/>
<reference evidence="2 3" key="1">
    <citation type="journal article" date="2009" name="Stand. Genomic Sci.">
        <title>Complete genome sequence of Catenulispora acidiphila type strain (ID 139908).</title>
        <authorList>
            <person name="Copeland A."/>
            <person name="Lapidus A."/>
            <person name="Glavina Del Rio T."/>
            <person name="Nolan M."/>
            <person name="Lucas S."/>
            <person name="Chen F."/>
            <person name="Tice H."/>
            <person name="Cheng J.F."/>
            <person name="Bruce D."/>
            <person name="Goodwin L."/>
            <person name="Pitluck S."/>
            <person name="Mikhailova N."/>
            <person name="Pati A."/>
            <person name="Ivanova N."/>
            <person name="Mavromatis K."/>
            <person name="Chen A."/>
            <person name="Palaniappan K."/>
            <person name="Chain P."/>
            <person name="Land M."/>
            <person name="Hauser L."/>
            <person name="Chang Y.J."/>
            <person name="Jeffries C.D."/>
            <person name="Chertkov O."/>
            <person name="Brettin T."/>
            <person name="Detter J.C."/>
            <person name="Han C."/>
            <person name="Ali Z."/>
            <person name="Tindall B.J."/>
            <person name="Goker M."/>
            <person name="Bristow J."/>
            <person name="Eisen J.A."/>
            <person name="Markowitz V."/>
            <person name="Hugenholtz P."/>
            <person name="Kyrpides N.C."/>
            <person name="Klenk H.P."/>
        </authorList>
    </citation>
    <scope>NUCLEOTIDE SEQUENCE [LARGE SCALE GENOMIC DNA]</scope>
    <source>
        <strain evidence="3">DSM 44928 / JCM 14897 / NBRC 102108 / NRRL B-24433 / ID139908</strain>
    </source>
</reference>
<keyword evidence="3" id="KW-1185">Reference proteome</keyword>
<accession>C7Q5H0</accession>
<dbReference type="Gene3D" id="1.10.3210.10">
    <property type="entry name" value="Hypothetical protein af1432"/>
    <property type="match status" value="1"/>
</dbReference>
<dbReference type="InterPro" id="IPR006674">
    <property type="entry name" value="HD_domain"/>
</dbReference>
<proteinExistence type="predicted"/>
<evidence type="ECO:0000313" key="2">
    <source>
        <dbReference type="EMBL" id="ACU77781.1"/>
    </source>
</evidence>
<organism evidence="2 3">
    <name type="scientific">Catenulispora acidiphila (strain DSM 44928 / JCM 14897 / NBRC 102108 / NRRL B-24433 / ID139908)</name>
    <dbReference type="NCBI Taxonomy" id="479433"/>
    <lineage>
        <taxon>Bacteria</taxon>
        <taxon>Bacillati</taxon>
        <taxon>Actinomycetota</taxon>
        <taxon>Actinomycetes</taxon>
        <taxon>Catenulisporales</taxon>
        <taxon>Catenulisporaceae</taxon>
        <taxon>Catenulispora</taxon>
    </lineage>
</organism>
<gene>
    <name evidence="2" type="ordered locus">Caci_8968</name>
</gene>
<protein>
    <submittedName>
        <fullName evidence="2">Metal dependent phosphohydrolase</fullName>
    </submittedName>
</protein>
<sequence>MSEYDAAFELAEEALAAELPRRWAHSQGVAERAVELTPLLTDRAHVLAASAILHDIGYSSRAKVTGFHPLDGARYLRDVGGFDDVVTRLVAHHSMAIIEADLRGLSEELVREFPVPGDALLMDALIFCDMTTTPDGARTTSSSRIEEIAGRYGADSIVGRFIGLAEPHIHAAVRRVEDAKAGIRLR</sequence>
<evidence type="ECO:0000259" key="1">
    <source>
        <dbReference type="Pfam" id="PF01966"/>
    </source>
</evidence>
<feature type="domain" description="HD" evidence="1">
    <location>
        <begin position="22"/>
        <end position="99"/>
    </location>
</feature>
<dbReference type="InParanoid" id="C7Q5H0"/>
<dbReference type="RefSeq" id="WP_015797505.1">
    <property type="nucleotide sequence ID" value="NC_013131.1"/>
</dbReference>
<dbReference type="GO" id="GO:0016787">
    <property type="term" value="F:hydrolase activity"/>
    <property type="evidence" value="ECO:0007669"/>
    <property type="project" value="UniProtKB-KW"/>
</dbReference>
<dbReference type="STRING" id="479433.Caci_8968"/>